<dbReference type="Proteomes" id="UP000180166">
    <property type="component" value="Chromosome"/>
</dbReference>
<dbReference type="EMBL" id="CP017839">
    <property type="protein sequence ID" value="APA98448.1"/>
    <property type="molecule type" value="Genomic_DNA"/>
</dbReference>
<evidence type="ECO:0000313" key="2">
    <source>
        <dbReference type="EMBL" id="APA98448.1"/>
    </source>
</evidence>
<dbReference type="KEGG" id="nsr:NS506_04400"/>
<protein>
    <recommendedName>
        <fullName evidence="1">PspA-associated domain-containing protein</fullName>
    </recommendedName>
</protein>
<name>A0ABC8AWC7_9NOCA</name>
<dbReference type="InterPro" id="IPR054437">
    <property type="entry name" value="PspA-assoc_dom"/>
</dbReference>
<feature type="domain" description="PspA-associated" evidence="1">
    <location>
        <begin position="1"/>
        <end position="92"/>
    </location>
</feature>
<proteinExistence type="predicted"/>
<reference evidence="2 3" key="1">
    <citation type="submission" date="2016-10" db="EMBL/GenBank/DDBJ databases">
        <title>Genome sequence of Nocardia seriolae strain EM150506, isolated from Anguila japonica.</title>
        <authorList>
            <person name="Han H.-J."/>
        </authorList>
    </citation>
    <scope>NUCLEOTIDE SEQUENCE [LARGE SCALE GENOMIC DNA]</scope>
    <source>
        <strain evidence="2 3">EM150506</strain>
    </source>
</reference>
<dbReference type="Pfam" id="PF22743">
    <property type="entry name" value="PspAA"/>
    <property type="match status" value="1"/>
</dbReference>
<gene>
    <name evidence="2" type="ORF">NS506_04400</name>
</gene>
<dbReference type="AlphaFoldDB" id="A0ABC8AWC7"/>
<organism evidence="2 3">
    <name type="scientific">Nocardia seriolae</name>
    <dbReference type="NCBI Taxonomy" id="37332"/>
    <lineage>
        <taxon>Bacteria</taxon>
        <taxon>Bacillati</taxon>
        <taxon>Actinomycetota</taxon>
        <taxon>Actinomycetes</taxon>
        <taxon>Mycobacteriales</taxon>
        <taxon>Nocardiaceae</taxon>
        <taxon>Nocardia</taxon>
    </lineage>
</organism>
<sequence length="92" mass="9728">MIIRILGEGQYTLDEADVDDLQRLDGLLLDAADDGDDAGFAEILGRLRASVRANGHPVPDAELVVSDLVLPSAETDLATVRAMLDDDGLIPG</sequence>
<evidence type="ECO:0000313" key="3">
    <source>
        <dbReference type="Proteomes" id="UP000180166"/>
    </source>
</evidence>
<dbReference type="RefSeq" id="WP_071344118.1">
    <property type="nucleotide sequence ID" value="NZ_CP017839.1"/>
</dbReference>
<accession>A0ABC8AWC7</accession>
<evidence type="ECO:0000259" key="1">
    <source>
        <dbReference type="Pfam" id="PF22743"/>
    </source>
</evidence>